<dbReference type="GO" id="GO:0007005">
    <property type="term" value="P:mitochondrion organization"/>
    <property type="evidence" value="ECO:0007669"/>
    <property type="project" value="InterPro"/>
</dbReference>
<feature type="region of interest" description="Disordered" evidence="5">
    <location>
        <begin position="335"/>
        <end position="376"/>
    </location>
</feature>
<keyword evidence="9" id="KW-1185">Reference proteome</keyword>
<feature type="compositionally biased region" description="Basic and acidic residues" evidence="5">
    <location>
        <begin position="355"/>
        <end position="370"/>
    </location>
</feature>
<dbReference type="Pfam" id="PF14881">
    <property type="entry name" value="Tubulin_3"/>
    <property type="match status" value="1"/>
</dbReference>
<dbReference type="OrthoDB" id="271881at2759"/>
<dbReference type="InterPro" id="IPR019605">
    <property type="entry name" value="Misato_II_tubulin-like"/>
</dbReference>
<evidence type="ECO:0008006" key="10">
    <source>
        <dbReference type="Google" id="ProtNLM"/>
    </source>
</evidence>
<evidence type="ECO:0000256" key="5">
    <source>
        <dbReference type="SAM" id="MobiDB-lite"/>
    </source>
</evidence>
<dbReference type="CDD" id="cd06060">
    <property type="entry name" value="misato"/>
    <property type="match status" value="1"/>
</dbReference>
<comment type="subcellular location">
    <subcellularLocation>
        <location evidence="2">Mitochondrion</location>
    </subcellularLocation>
</comment>
<sequence>MHEIITLQLGQRSNYLATHFWNTQESYFTYSKDEESLVDHDIHFRPGIGADGGETFTPRTLIYDLKGGFGSLRKINALYEIEEPAAPQGLWTGPTIIQRQAAIEQSAYQHSLDQGVDPPPLSTESVRYWSDFNRVYFHPKSIIQLDEYELGSALMPFENWNVGEELFSSLDKEHDVLDRDLRSFAEEADHMEGIQMIAGVDDAWGGFAARYIDRIRDEYGKTTVYFWGLEEGLRSVPRKERFTQLSNTARSMSEIAPQASLFVPLTIPQTMLPNYVMIDTKSRWHVGGLLSTAYETMTLPSRLRLGNGSRASLDELVNVLNVNGNQNIAKVRMSIDQKDAPNGHHGSARLKIRAQSRDTRMPSQERRSEEESFSQADQELKTFDMDFFPSEVNEQSRGQRAVKEPHVFGQAETHRADDQKENEIGETAEEAGHERARRRAAGLPIIQRTRVSLSYPLLDSFPHIFAHSSTTSSLRVNTSLSTDTTVALRIKNLQYIVSRATGFDEREALSNSLGELAEAYEEGWDSGTDNDDDD</sequence>
<evidence type="ECO:0000259" key="6">
    <source>
        <dbReference type="Pfam" id="PF10644"/>
    </source>
</evidence>
<gene>
    <name evidence="8" type="ORF">IFR04_014898</name>
</gene>
<proteinExistence type="inferred from homology"/>
<dbReference type="PANTHER" id="PTHR13391:SF0">
    <property type="entry name" value="PROTEIN MISATO HOMOLOG 1"/>
    <property type="match status" value="1"/>
</dbReference>
<evidence type="ECO:0000256" key="3">
    <source>
        <dbReference type="ARBA" id="ARBA00008507"/>
    </source>
</evidence>
<evidence type="ECO:0000256" key="2">
    <source>
        <dbReference type="ARBA" id="ARBA00004173"/>
    </source>
</evidence>
<dbReference type="AlphaFoldDB" id="A0A8H7T1X6"/>
<organism evidence="8 9">
    <name type="scientific">Cadophora malorum</name>
    <dbReference type="NCBI Taxonomy" id="108018"/>
    <lineage>
        <taxon>Eukaryota</taxon>
        <taxon>Fungi</taxon>
        <taxon>Dikarya</taxon>
        <taxon>Ascomycota</taxon>
        <taxon>Pezizomycotina</taxon>
        <taxon>Leotiomycetes</taxon>
        <taxon>Helotiales</taxon>
        <taxon>Ploettnerulaceae</taxon>
        <taxon>Cadophora</taxon>
    </lineage>
</organism>
<dbReference type="InterPro" id="IPR036525">
    <property type="entry name" value="Tubulin/FtsZ_GTPase_sf"/>
</dbReference>
<dbReference type="Proteomes" id="UP000664132">
    <property type="component" value="Unassembled WGS sequence"/>
</dbReference>
<comment type="similarity">
    <text evidence="3">Belongs to the misato family.</text>
</comment>
<comment type="caution">
    <text evidence="8">The sequence shown here is derived from an EMBL/GenBank/DDBJ whole genome shotgun (WGS) entry which is preliminary data.</text>
</comment>
<accession>A0A8H7T1X6</accession>
<dbReference type="GO" id="GO:0005739">
    <property type="term" value="C:mitochondrion"/>
    <property type="evidence" value="ECO:0007669"/>
    <property type="project" value="UniProtKB-SubCell"/>
</dbReference>
<feature type="domain" description="Misato Segment II tubulin-like" evidence="6">
    <location>
        <begin position="2"/>
        <end position="114"/>
    </location>
</feature>
<reference evidence="8" key="1">
    <citation type="submission" date="2021-02" db="EMBL/GenBank/DDBJ databases">
        <title>Genome sequence Cadophora malorum strain M34.</title>
        <authorList>
            <person name="Stefanovic E."/>
            <person name="Vu D."/>
            <person name="Scully C."/>
            <person name="Dijksterhuis J."/>
            <person name="Roader J."/>
            <person name="Houbraken J."/>
        </authorList>
    </citation>
    <scope>NUCLEOTIDE SEQUENCE</scope>
    <source>
        <strain evidence="8">M34</strain>
    </source>
</reference>
<comment type="function">
    <text evidence="1">Involved in the partitioning of the mitochondrial organelle and mitochondrial DNA (mtDNA) inheritance.</text>
</comment>
<evidence type="ECO:0000256" key="4">
    <source>
        <dbReference type="ARBA" id="ARBA00023128"/>
    </source>
</evidence>
<evidence type="ECO:0000313" key="9">
    <source>
        <dbReference type="Proteomes" id="UP000664132"/>
    </source>
</evidence>
<name>A0A8H7T1X6_9HELO</name>
<protein>
    <recommendedName>
        <fullName evidence="10">Tubulin nucleotide-binding domain-like protein</fullName>
    </recommendedName>
</protein>
<feature type="domain" description="DML1/Misato tubulin" evidence="7">
    <location>
        <begin position="118"/>
        <end position="303"/>
    </location>
</feature>
<dbReference type="InterPro" id="IPR049942">
    <property type="entry name" value="DML1/Misato"/>
</dbReference>
<dbReference type="EMBL" id="JAFJYH010000423">
    <property type="protein sequence ID" value="KAG4411969.1"/>
    <property type="molecule type" value="Genomic_DNA"/>
</dbReference>
<dbReference type="Pfam" id="PF10644">
    <property type="entry name" value="Misat_Tub_SegII"/>
    <property type="match status" value="1"/>
</dbReference>
<evidence type="ECO:0000256" key="1">
    <source>
        <dbReference type="ARBA" id="ARBA00003757"/>
    </source>
</evidence>
<dbReference type="PANTHER" id="PTHR13391">
    <property type="entry name" value="MITOCHONDRIAL DISTRIBUTION REGULATOR MISATO"/>
    <property type="match status" value="1"/>
</dbReference>
<dbReference type="Gene3D" id="3.40.50.1440">
    <property type="entry name" value="Tubulin/FtsZ, GTPase domain"/>
    <property type="match status" value="1"/>
</dbReference>
<dbReference type="SUPFAM" id="SSF52490">
    <property type="entry name" value="Tubulin nucleotide-binding domain-like"/>
    <property type="match status" value="1"/>
</dbReference>
<evidence type="ECO:0000313" key="8">
    <source>
        <dbReference type="EMBL" id="KAG4411969.1"/>
    </source>
</evidence>
<evidence type="ECO:0000259" key="7">
    <source>
        <dbReference type="Pfam" id="PF14881"/>
    </source>
</evidence>
<keyword evidence="4" id="KW-0496">Mitochondrion</keyword>
<dbReference type="InterPro" id="IPR029209">
    <property type="entry name" value="DML1/Misato_tubulin"/>
</dbReference>